<evidence type="ECO:0000256" key="1">
    <source>
        <dbReference type="ARBA" id="ARBA00000085"/>
    </source>
</evidence>
<dbReference type="AlphaFoldDB" id="A0A6C2CNL5"/>
<dbReference type="NCBIfam" id="TIGR00277">
    <property type="entry name" value="HDIG"/>
    <property type="match status" value="1"/>
</dbReference>
<dbReference type="PANTHER" id="PTHR43547:SF2">
    <property type="entry name" value="HYBRID SIGNAL TRANSDUCTION HISTIDINE KINASE C"/>
    <property type="match status" value="1"/>
</dbReference>
<dbReference type="InterPro" id="IPR003607">
    <property type="entry name" value="HD/PDEase_dom"/>
</dbReference>
<keyword evidence="7" id="KW-1185">Reference proteome</keyword>
<dbReference type="InterPro" id="IPR013976">
    <property type="entry name" value="HDOD"/>
</dbReference>
<dbReference type="Gene3D" id="3.30.565.10">
    <property type="entry name" value="Histidine kinase-like ATPase, C-terminal domain"/>
    <property type="match status" value="1"/>
</dbReference>
<dbReference type="OrthoDB" id="9797768at2"/>
<protein>
    <recommendedName>
        <fullName evidence="2">histidine kinase</fullName>
        <ecNumber evidence="2">2.7.13.3</ecNumber>
    </recommendedName>
</protein>
<accession>A0A6C2CNL5</accession>
<evidence type="ECO:0000259" key="5">
    <source>
        <dbReference type="PROSITE" id="PS51833"/>
    </source>
</evidence>
<dbReference type="SUPFAM" id="SSF109604">
    <property type="entry name" value="HD-domain/PDEase-like"/>
    <property type="match status" value="1"/>
</dbReference>
<organism evidence="6 7">
    <name type="scientific">Zoogloea oleivorans</name>
    <dbReference type="NCBI Taxonomy" id="1552750"/>
    <lineage>
        <taxon>Bacteria</taxon>
        <taxon>Pseudomonadati</taxon>
        <taxon>Pseudomonadota</taxon>
        <taxon>Betaproteobacteria</taxon>
        <taxon>Rhodocyclales</taxon>
        <taxon>Zoogloeaceae</taxon>
        <taxon>Zoogloea</taxon>
    </lineage>
</organism>
<dbReference type="Gene3D" id="1.10.287.130">
    <property type="match status" value="1"/>
</dbReference>
<dbReference type="Gene3D" id="1.10.3210.10">
    <property type="entry name" value="Hypothetical protein af1432"/>
    <property type="match status" value="1"/>
</dbReference>
<dbReference type="Proteomes" id="UP000389128">
    <property type="component" value="Unassembled WGS sequence"/>
</dbReference>
<dbReference type="EMBL" id="SDKK01000014">
    <property type="protein sequence ID" value="TYC55109.1"/>
    <property type="molecule type" value="Genomic_DNA"/>
</dbReference>
<sequence length="702" mass="75493">MPNTRIFKLRRPVAVPTLRLPCLRETATALLRALSVGSASAQDIARIIVLDPVLVFELLLTDPLGDTEAACILDAITRRLEGIDSGLLQAWALRHIIQQPRLRVGGRSHRHYILHSQFVAELAEHLAHETGYPDPEQAYATGLFHDLGLLWLAEYADDYPQLLADTTEERNLTHTEWDRYGQDHADLSADLAARCGLPAGIADAIALHHADPQALGTAHPLVRLAAAAEELASYRGNQSAASLETASQLIQLEGSIIVSLLADTTRSVQAKARTLGIQADPTMMALPWNTSTDDDDTSELIDNGIARAALSAFSRSALIDAPTAWQDFNLASRLLLGMDAPVLFVKALGNDGLTGAANPAHPGLTQIHIAADDAHSVIAEAYRDKVETRFQSGQRPPGRCAADWQLARWLDSDGLLCVPWNNHHESGVAVFPCPSAEDPGLEVEQDLRKTLTLAATSRISERSADQRTRHELEESIARRYVDHARRIAHEASNPLTVIKTYLGIIDEKIHDATLKEQLNLLSDELDRVGTLIRKASDFSGITPTGPAHSGVSEILHDLRALYGEALFARRGIQFELRTSPSLPPAAITPGALKQILLNLFKNAAEAIPEGGKLTVSAVAGINANGSPCLEIRIVDNGPGLAPERVQSLFASGAKSSDKPGGSGVGLPVVRELVTANGGTILCRSQLGSGTVFQIFMPLAATP</sequence>
<dbReference type="CDD" id="cd00082">
    <property type="entry name" value="HisKA"/>
    <property type="match status" value="1"/>
</dbReference>
<reference evidence="6 7" key="1">
    <citation type="submission" date="2019-01" db="EMBL/GenBank/DDBJ databases">
        <title>Zoogloea oleivorans genome sequencing and assembly.</title>
        <authorList>
            <person name="Tancsics A."/>
            <person name="Farkas M."/>
            <person name="Kriszt B."/>
            <person name="Maroti G."/>
            <person name="Horvath B."/>
        </authorList>
    </citation>
    <scope>NUCLEOTIDE SEQUENCE [LARGE SCALE GENOMIC DNA]</scope>
    <source>
        <strain evidence="6 7">Buc</strain>
    </source>
</reference>
<dbReference type="SUPFAM" id="SSF47384">
    <property type="entry name" value="Homodimeric domain of signal transducing histidine kinase"/>
    <property type="match status" value="1"/>
</dbReference>
<dbReference type="InterPro" id="IPR036890">
    <property type="entry name" value="HATPase_C_sf"/>
</dbReference>
<name>A0A6C2CNL5_9RHOO</name>
<proteinExistence type="predicted"/>
<evidence type="ECO:0000313" key="7">
    <source>
        <dbReference type="Proteomes" id="UP000389128"/>
    </source>
</evidence>
<dbReference type="Pfam" id="PF02518">
    <property type="entry name" value="HATPase_c"/>
    <property type="match status" value="1"/>
</dbReference>
<dbReference type="InterPro" id="IPR003594">
    <property type="entry name" value="HATPase_dom"/>
</dbReference>
<dbReference type="PRINTS" id="PR00344">
    <property type="entry name" value="BCTRLSENSOR"/>
</dbReference>
<feature type="domain" description="HDOD" evidence="5">
    <location>
        <begin position="20"/>
        <end position="211"/>
    </location>
</feature>
<dbReference type="InterPro" id="IPR005467">
    <property type="entry name" value="His_kinase_dom"/>
</dbReference>
<dbReference type="SMART" id="SM00387">
    <property type="entry name" value="HATPase_c"/>
    <property type="match status" value="1"/>
</dbReference>
<dbReference type="InterPro" id="IPR004358">
    <property type="entry name" value="Sig_transdc_His_kin-like_C"/>
</dbReference>
<dbReference type="GO" id="GO:0000155">
    <property type="term" value="F:phosphorelay sensor kinase activity"/>
    <property type="evidence" value="ECO:0007669"/>
    <property type="project" value="InterPro"/>
</dbReference>
<dbReference type="SUPFAM" id="SSF55874">
    <property type="entry name" value="ATPase domain of HSP90 chaperone/DNA topoisomerase II/histidine kinase"/>
    <property type="match status" value="1"/>
</dbReference>
<dbReference type="PROSITE" id="PS51833">
    <property type="entry name" value="HDOD"/>
    <property type="match status" value="1"/>
</dbReference>
<keyword evidence="3" id="KW-0597">Phosphoprotein</keyword>
<dbReference type="EC" id="2.7.13.3" evidence="2"/>
<comment type="caution">
    <text evidence="6">The sequence shown here is derived from an EMBL/GenBank/DDBJ whole genome shotgun (WGS) entry which is preliminary data.</text>
</comment>
<evidence type="ECO:0000313" key="6">
    <source>
        <dbReference type="EMBL" id="TYC55109.1"/>
    </source>
</evidence>
<comment type="catalytic activity">
    <reaction evidence="1">
        <text>ATP + protein L-histidine = ADP + protein N-phospho-L-histidine.</text>
        <dbReference type="EC" id="2.7.13.3"/>
    </reaction>
</comment>
<dbReference type="Pfam" id="PF08668">
    <property type="entry name" value="HDOD"/>
    <property type="match status" value="1"/>
</dbReference>
<feature type="domain" description="Histidine kinase" evidence="4">
    <location>
        <begin position="486"/>
        <end position="700"/>
    </location>
</feature>
<dbReference type="InterPro" id="IPR006675">
    <property type="entry name" value="HDIG_dom"/>
</dbReference>
<evidence type="ECO:0000256" key="2">
    <source>
        <dbReference type="ARBA" id="ARBA00012438"/>
    </source>
</evidence>
<evidence type="ECO:0000259" key="4">
    <source>
        <dbReference type="PROSITE" id="PS50109"/>
    </source>
</evidence>
<dbReference type="InterPro" id="IPR036097">
    <property type="entry name" value="HisK_dim/P_sf"/>
</dbReference>
<dbReference type="CDD" id="cd00077">
    <property type="entry name" value="HDc"/>
    <property type="match status" value="1"/>
</dbReference>
<evidence type="ECO:0000256" key="3">
    <source>
        <dbReference type="ARBA" id="ARBA00022553"/>
    </source>
</evidence>
<dbReference type="PANTHER" id="PTHR43547">
    <property type="entry name" value="TWO-COMPONENT HISTIDINE KINASE"/>
    <property type="match status" value="1"/>
</dbReference>
<dbReference type="InterPro" id="IPR003661">
    <property type="entry name" value="HisK_dim/P_dom"/>
</dbReference>
<gene>
    <name evidence="6" type="ORF">ETQ85_15440</name>
</gene>
<dbReference type="PROSITE" id="PS50109">
    <property type="entry name" value="HIS_KIN"/>
    <property type="match status" value="1"/>
</dbReference>